<dbReference type="AlphaFoldDB" id="A0A1H3UY13"/>
<name>A0A1H3UY13_9PSED</name>
<proteinExistence type="predicted"/>
<protein>
    <submittedName>
        <fullName evidence="1">Uncharacterized protein</fullName>
    </submittedName>
</protein>
<evidence type="ECO:0000313" key="2">
    <source>
        <dbReference type="Proteomes" id="UP000182902"/>
    </source>
</evidence>
<dbReference type="EMBL" id="FNOX01000018">
    <property type="protein sequence ID" value="SDZ67218.1"/>
    <property type="molecule type" value="Genomic_DNA"/>
</dbReference>
<organism evidence="1 2">
    <name type="scientific">Pseudomonas salomonii</name>
    <dbReference type="NCBI Taxonomy" id="191391"/>
    <lineage>
        <taxon>Bacteria</taxon>
        <taxon>Pseudomonadati</taxon>
        <taxon>Pseudomonadota</taxon>
        <taxon>Gammaproteobacteria</taxon>
        <taxon>Pseudomonadales</taxon>
        <taxon>Pseudomonadaceae</taxon>
        <taxon>Pseudomonas</taxon>
    </lineage>
</organism>
<accession>A0A1H3UY13</accession>
<gene>
    <name evidence="1" type="ORF">SAMN05216247_11868</name>
</gene>
<dbReference type="Proteomes" id="UP000182902">
    <property type="component" value="Unassembled WGS sequence"/>
</dbReference>
<reference evidence="1 2" key="1">
    <citation type="submission" date="2016-10" db="EMBL/GenBank/DDBJ databases">
        <authorList>
            <person name="de Groot N.N."/>
        </authorList>
    </citation>
    <scope>NUCLEOTIDE SEQUENCE [LARGE SCALE GENOMIC DNA]</scope>
    <source>
        <strain evidence="1 2">ICMP 14252</strain>
    </source>
</reference>
<evidence type="ECO:0000313" key="1">
    <source>
        <dbReference type="EMBL" id="SDZ67218.1"/>
    </source>
</evidence>
<sequence>MRLSAFLPATRLTAGRMFQPHCCMAVTLPDTAIGGLDIIDVEAVCKRARFFSKI</sequence>